<accession>A0A212TN06</accession>
<feature type="signal peptide" evidence="1">
    <location>
        <begin position="1"/>
        <end position="30"/>
    </location>
</feature>
<dbReference type="Proteomes" id="UP000198131">
    <property type="component" value="Unassembled WGS sequence"/>
</dbReference>
<protein>
    <recommendedName>
        <fullName evidence="4">DUF2911 domain-containing protein</fullName>
    </recommendedName>
</protein>
<gene>
    <name evidence="2" type="ORF">SAMN06265337_1871</name>
</gene>
<evidence type="ECO:0008006" key="4">
    <source>
        <dbReference type="Google" id="ProtNLM"/>
    </source>
</evidence>
<proteinExistence type="predicted"/>
<reference evidence="3" key="1">
    <citation type="submission" date="2017-06" db="EMBL/GenBank/DDBJ databases">
        <authorList>
            <person name="Varghese N."/>
            <person name="Submissions S."/>
        </authorList>
    </citation>
    <scope>NUCLEOTIDE SEQUENCE [LARGE SCALE GENOMIC DNA]</scope>
    <source>
        <strain evidence="3">DSM 11116</strain>
    </source>
</reference>
<keyword evidence="3" id="KW-1185">Reference proteome</keyword>
<dbReference type="AlphaFoldDB" id="A0A212TN06"/>
<dbReference type="RefSeq" id="WP_088843135.1">
    <property type="nucleotide sequence ID" value="NZ_FYEW01000001.1"/>
</dbReference>
<dbReference type="EMBL" id="FYEW01000001">
    <property type="protein sequence ID" value="SNC67201.1"/>
    <property type="molecule type" value="Genomic_DNA"/>
</dbReference>
<evidence type="ECO:0000313" key="3">
    <source>
        <dbReference type="Proteomes" id="UP000198131"/>
    </source>
</evidence>
<dbReference type="OrthoDB" id="195456at2"/>
<evidence type="ECO:0000256" key="1">
    <source>
        <dbReference type="SAM" id="SignalP"/>
    </source>
</evidence>
<feature type="chain" id="PRO_5012510402" description="DUF2911 domain-containing protein" evidence="1">
    <location>
        <begin position="31"/>
        <end position="301"/>
    </location>
</feature>
<sequence length="301" mass="32609">MITTTLLKTSRVLGSTLLVGGLLLSGAAQAQIATPAASPKSTVQQRVGLTDITITYSRPGVKGRPIFGDSTTKAITPFGQRWRTGANSTTSIKFSDDVTVEGKKVPAGEYGLYTIPGKTSWVVVLNKSLKQGADVKGFKDADDVARFTVKPYALANKVETFTMEFSDLTPATANVEMLWDKTGAKFKVTTDVDTKVMAQIDEKVVKNASASANDMAAAAVYYYDNNKDLKQALTWIQKANEKDAKFWNVHTEAKIRMKMKDYKGTVAAAEQSKKLAAEAKNTDYVKMNEGLIADAKKAGKL</sequence>
<name>A0A212TN06_9BACT</name>
<organism evidence="2 3">
    <name type="scientific">Hymenobacter gelipurpurascens</name>
    <dbReference type="NCBI Taxonomy" id="89968"/>
    <lineage>
        <taxon>Bacteria</taxon>
        <taxon>Pseudomonadati</taxon>
        <taxon>Bacteroidota</taxon>
        <taxon>Cytophagia</taxon>
        <taxon>Cytophagales</taxon>
        <taxon>Hymenobacteraceae</taxon>
        <taxon>Hymenobacter</taxon>
    </lineage>
</organism>
<keyword evidence="1" id="KW-0732">Signal</keyword>
<dbReference type="InterPro" id="IPR021314">
    <property type="entry name" value="DUF2911"/>
</dbReference>
<evidence type="ECO:0000313" key="2">
    <source>
        <dbReference type="EMBL" id="SNC67201.1"/>
    </source>
</evidence>
<dbReference type="Pfam" id="PF11138">
    <property type="entry name" value="DUF2911"/>
    <property type="match status" value="1"/>
</dbReference>